<dbReference type="PANTHER" id="PTHR43245:SF13">
    <property type="entry name" value="UDP-D-APIOSE_UDP-D-XYLOSE SYNTHASE 2"/>
    <property type="match status" value="1"/>
</dbReference>
<name>A0ABY5AJT4_9CYAN</name>
<dbReference type="Gene3D" id="3.40.50.720">
    <property type="entry name" value="NAD(P)-binding Rossmann-like Domain"/>
    <property type="match status" value="1"/>
</dbReference>
<dbReference type="RefSeq" id="WP_252659719.1">
    <property type="nucleotide sequence ID" value="NZ_CP098611.1"/>
</dbReference>
<dbReference type="Proteomes" id="UP001056708">
    <property type="component" value="Chromosome"/>
</dbReference>
<dbReference type="InterPro" id="IPR001509">
    <property type="entry name" value="Epimerase_deHydtase"/>
</dbReference>
<dbReference type="PANTHER" id="PTHR43245">
    <property type="entry name" value="BIFUNCTIONAL POLYMYXIN RESISTANCE PROTEIN ARNA"/>
    <property type="match status" value="1"/>
</dbReference>
<evidence type="ECO:0000313" key="3">
    <source>
        <dbReference type="Proteomes" id="UP001056708"/>
    </source>
</evidence>
<feature type="domain" description="NAD-dependent epimerase/dehydratase" evidence="1">
    <location>
        <begin position="4"/>
        <end position="226"/>
    </location>
</feature>
<gene>
    <name evidence="2" type="ORF">NEA10_10745</name>
</gene>
<dbReference type="InterPro" id="IPR050177">
    <property type="entry name" value="Lipid_A_modif_metabolic_enz"/>
</dbReference>
<dbReference type="SUPFAM" id="SSF51735">
    <property type="entry name" value="NAD(P)-binding Rossmann-fold domains"/>
    <property type="match status" value="1"/>
</dbReference>
<accession>A0ABY5AJT4</accession>
<evidence type="ECO:0000259" key="1">
    <source>
        <dbReference type="Pfam" id="PF01370"/>
    </source>
</evidence>
<reference evidence="2" key="1">
    <citation type="submission" date="2022-06" db="EMBL/GenBank/DDBJ databases">
        <title>Genome sequence of Phormidium yuhuli AB48 isolated from an industrial photobioreactor environment.</title>
        <authorList>
            <person name="Qiu Y."/>
            <person name="Noonan A.J.C."/>
            <person name="Dofher K."/>
            <person name="Koch M."/>
            <person name="Kieft B."/>
            <person name="Lin X."/>
            <person name="Ziels R.M."/>
            <person name="Hallam S.J."/>
        </authorList>
    </citation>
    <scope>NUCLEOTIDE SEQUENCE</scope>
    <source>
        <strain evidence="2">AB48</strain>
    </source>
</reference>
<protein>
    <submittedName>
        <fullName evidence="2">NAD(P)-dependent oxidoreductase</fullName>
    </submittedName>
</protein>
<dbReference type="InterPro" id="IPR036291">
    <property type="entry name" value="NAD(P)-bd_dom_sf"/>
</dbReference>
<sequence length="333" mass="37895">MKRVLLTGASGCVGHYIAETLIAHSDCELYLFVRDRQKLNLDLERRSGIHVIDGDLREIHHFKEVLETINCAILTAAAWGGPKETFDINVTKTCMVMHLLNPQQCEQVIYFSTASILNRDGEILRAAAHMGTDYIRSKYDCLNQLHRMPIADRLTVLFPTIVLGGDENKPYSHVSAGLPEVSKWLNLARFISVEGSFHFIHAQDIAEVVHYLLKNPPSARRHYVLGTEPYTVDRAVSELCRYFNKPVYFRVRLNRWLTDLIVECLVRFGVVQMAAWDRFCLEYRDFTYTDAVTGQDFDSPVHYPTLTDALKERGLGQHSQAKAPLSPQASPED</sequence>
<organism evidence="2 3">
    <name type="scientific">Phormidium yuhuli AB48</name>
    <dbReference type="NCBI Taxonomy" id="2940671"/>
    <lineage>
        <taxon>Bacteria</taxon>
        <taxon>Bacillati</taxon>
        <taxon>Cyanobacteriota</taxon>
        <taxon>Cyanophyceae</taxon>
        <taxon>Oscillatoriophycideae</taxon>
        <taxon>Oscillatoriales</taxon>
        <taxon>Oscillatoriaceae</taxon>
        <taxon>Phormidium</taxon>
        <taxon>Phormidium yuhuli</taxon>
    </lineage>
</organism>
<evidence type="ECO:0000313" key="2">
    <source>
        <dbReference type="EMBL" id="USR89372.1"/>
    </source>
</evidence>
<keyword evidence="3" id="KW-1185">Reference proteome</keyword>
<dbReference type="Pfam" id="PF01370">
    <property type="entry name" value="Epimerase"/>
    <property type="match status" value="1"/>
</dbReference>
<proteinExistence type="predicted"/>
<dbReference type="EMBL" id="CP098611">
    <property type="protein sequence ID" value="USR89372.1"/>
    <property type="molecule type" value="Genomic_DNA"/>
</dbReference>